<feature type="coiled-coil region" evidence="1">
    <location>
        <begin position="274"/>
        <end position="304"/>
    </location>
</feature>
<gene>
    <name evidence="3" type="ORF">TRFO_10882</name>
</gene>
<dbReference type="PANTHER" id="PTHR47026">
    <property type="entry name" value="PIGMENTOSA GTPASE REGULATOR-LIKE PROTEIN, PUTATIVE-RELATED"/>
    <property type="match status" value="1"/>
</dbReference>
<reference evidence="3" key="1">
    <citation type="submission" date="2016-10" db="EMBL/GenBank/DDBJ databases">
        <authorList>
            <person name="Benchimol M."/>
            <person name="Almeida L.G."/>
            <person name="Vasconcelos A.T."/>
            <person name="Perreira-Neves A."/>
            <person name="Rosa I.A."/>
            <person name="Tasca T."/>
            <person name="Bogo M.R."/>
            <person name="de Souza W."/>
        </authorList>
    </citation>
    <scope>NUCLEOTIDE SEQUENCE [LARGE SCALE GENOMIC DNA]</scope>
    <source>
        <strain evidence="3">K</strain>
    </source>
</reference>
<protein>
    <submittedName>
        <fullName evidence="3">Uncharacterized protein</fullName>
    </submittedName>
</protein>
<dbReference type="EMBL" id="MLAK01001293">
    <property type="protein sequence ID" value="OHS94737.1"/>
    <property type="molecule type" value="Genomic_DNA"/>
</dbReference>
<evidence type="ECO:0000256" key="1">
    <source>
        <dbReference type="SAM" id="Coils"/>
    </source>
</evidence>
<feature type="compositionally biased region" description="Low complexity" evidence="2">
    <location>
        <begin position="365"/>
        <end position="374"/>
    </location>
</feature>
<keyword evidence="1" id="KW-0175">Coiled coil</keyword>
<feature type="region of interest" description="Disordered" evidence="2">
    <location>
        <begin position="426"/>
        <end position="456"/>
    </location>
</feature>
<organism evidence="3 4">
    <name type="scientific">Tritrichomonas foetus</name>
    <dbReference type="NCBI Taxonomy" id="1144522"/>
    <lineage>
        <taxon>Eukaryota</taxon>
        <taxon>Metamonada</taxon>
        <taxon>Parabasalia</taxon>
        <taxon>Tritrichomonadida</taxon>
        <taxon>Tritrichomonadidae</taxon>
        <taxon>Tritrichomonas</taxon>
    </lineage>
</organism>
<dbReference type="RefSeq" id="XP_068347874.1">
    <property type="nucleotide sequence ID" value="XM_068495716.1"/>
</dbReference>
<dbReference type="AlphaFoldDB" id="A0A1J4J7U3"/>
<evidence type="ECO:0000313" key="3">
    <source>
        <dbReference type="EMBL" id="OHS94737.1"/>
    </source>
</evidence>
<sequence>MTEIEELSSSSDSEDPIPADPEAANGTTPEAENIAEKRSEEEEKPETNNDPENYDERKNDSDNPNQKNESDNYEQQNNELKAENSESKLFDVTQPREVVQPKEETNSSALPDSAIPDEFDNDLDRAIDQLVNRFVLPPPELRNPIMQLVERRRVEALVEGDYDMAEQQDKIAGILNMVIQQEQQKLNEDRTIDKLYSRWQQLTHKQNQITAKWDKKIADFIAESDQQKIELDTTHEQEIDTFINKWKDPNFLRPFNKPSSRLLQLREQEKAMAISRMYAQAKEMKAIADRLQREETQAAQAKINATMTMERNKLAVKQNKEVSAWNSYRNRMIKSMQTDKQKELRPIVTAMHQIKAKKTAPSRMPSSLPNLPNNKPDTAVSESSLSNNSNNYSPRTQAIYSHFRSEKKTTLLDVGPVDEQTLLAMKKPTTARSRSGIATRGPTVKRTPVSKRLPRK</sequence>
<feature type="compositionally biased region" description="Low complexity" evidence="2">
    <location>
        <begin position="381"/>
        <end position="393"/>
    </location>
</feature>
<dbReference type="PANTHER" id="PTHR47026:SF2">
    <property type="entry name" value="FLAGELLAR ASSOCIATED PROTEIN"/>
    <property type="match status" value="1"/>
</dbReference>
<feature type="compositionally biased region" description="Polar residues" evidence="2">
    <location>
        <begin position="62"/>
        <end position="79"/>
    </location>
</feature>
<name>A0A1J4J7U3_9EUKA</name>
<evidence type="ECO:0000256" key="2">
    <source>
        <dbReference type="SAM" id="MobiDB-lite"/>
    </source>
</evidence>
<feature type="compositionally biased region" description="Acidic residues" evidence="2">
    <location>
        <begin position="1"/>
        <end position="17"/>
    </location>
</feature>
<keyword evidence="4" id="KW-1185">Reference proteome</keyword>
<feature type="region of interest" description="Disordered" evidence="2">
    <location>
        <begin position="356"/>
        <end position="393"/>
    </location>
</feature>
<comment type="caution">
    <text evidence="3">The sequence shown here is derived from an EMBL/GenBank/DDBJ whole genome shotgun (WGS) entry which is preliminary data.</text>
</comment>
<dbReference type="GeneID" id="94830420"/>
<feature type="compositionally biased region" description="Basic and acidic residues" evidence="2">
    <location>
        <begin position="34"/>
        <end position="47"/>
    </location>
</feature>
<proteinExistence type="predicted"/>
<dbReference type="Proteomes" id="UP000179807">
    <property type="component" value="Unassembled WGS sequence"/>
</dbReference>
<evidence type="ECO:0000313" key="4">
    <source>
        <dbReference type="Proteomes" id="UP000179807"/>
    </source>
</evidence>
<feature type="compositionally biased region" description="Basic and acidic residues" evidence="2">
    <location>
        <begin position="80"/>
        <end position="89"/>
    </location>
</feature>
<feature type="region of interest" description="Disordered" evidence="2">
    <location>
        <begin position="1"/>
        <end position="119"/>
    </location>
</feature>
<accession>A0A1J4J7U3</accession>
<dbReference type="VEuPathDB" id="TrichDB:TRFO_10882"/>
<dbReference type="OrthoDB" id="10623507at2759"/>